<dbReference type="GO" id="GO:0045892">
    <property type="term" value="P:negative regulation of DNA-templated transcription"/>
    <property type="evidence" value="ECO:0007669"/>
    <property type="project" value="TreeGrafter"/>
</dbReference>
<dbReference type="Pfam" id="PF09339">
    <property type="entry name" value="HTH_IclR"/>
    <property type="match status" value="1"/>
</dbReference>
<dbReference type="InterPro" id="IPR029016">
    <property type="entry name" value="GAF-like_dom_sf"/>
</dbReference>
<evidence type="ECO:0000256" key="1">
    <source>
        <dbReference type="ARBA" id="ARBA00023015"/>
    </source>
</evidence>
<dbReference type="EMBL" id="JACHIR010000001">
    <property type="protein sequence ID" value="MBB5891382.1"/>
    <property type="molecule type" value="Genomic_DNA"/>
</dbReference>
<dbReference type="InterPro" id="IPR005471">
    <property type="entry name" value="Tscrpt_reg_IclR_N"/>
</dbReference>
<dbReference type="GO" id="GO:0003677">
    <property type="term" value="F:DNA binding"/>
    <property type="evidence" value="ECO:0007669"/>
    <property type="project" value="UniProtKB-KW"/>
</dbReference>
<dbReference type="Proteomes" id="UP000585638">
    <property type="component" value="Unassembled WGS sequence"/>
</dbReference>
<dbReference type="PANTHER" id="PTHR30136">
    <property type="entry name" value="HELIX-TURN-HELIX TRANSCRIPTIONAL REGULATOR, ICLR FAMILY"/>
    <property type="match status" value="1"/>
</dbReference>
<dbReference type="PROSITE" id="PS51077">
    <property type="entry name" value="HTH_ICLR"/>
    <property type="match status" value="1"/>
</dbReference>
<organism evidence="6 7">
    <name type="scientific">Kutzneria kofuensis</name>
    <dbReference type="NCBI Taxonomy" id="103725"/>
    <lineage>
        <taxon>Bacteria</taxon>
        <taxon>Bacillati</taxon>
        <taxon>Actinomycetota</taxon>
        <taxon>Actinomycetes</taxon>
        <taxon>Pseudonocardiales</taxon>
        <taxon>Pseudonocardiaceae</taxon>
        <taxon>Kutzneria</taxon>
    </lineage>
</organism>
<feature type="domain" description="IclR-ED" evidence="5">
    <location>
        <begin position="73"/>
        <end position="258"/>
    </location>
</feature>
<gene>
    <name evidence="6" type="ORF">BJ998_002578</name>
</gene>
<dbReference type="InterPro" id="IPR036390">
    <property type="entry name" value="WH_DNA-bd_sf"/>
</dbReference>
<evidence type="ECO:0000256" key="2">
    <source>
        <dbReference type="ARBA" id="ARBA00023125"/>
    </source>
</evidence>
<keyword evidence="7" id="KW-1185">Reference proteome</keyword>
<evidence type="ECO:0000259" key="4">
    <source>
        <dbReference type="PROSITE" id="PS51077"/>
    </source>
</evidence>
<keyword evidence="2 6" id="KW-0238">DNA-binding</keyword>
<dbReference type="SMART" id="SM00346">
    <property type="entry name" value="HTH_ICLR"/>
    <property type="match status" value="1"/>
</dbReference>
<evidence type="ECO:0000313" key="7">
    <source>
        <dbReference type="Proteomes" id="UP000585638"/>
    </source>
</evidence>
<dbReference type="InterPro" id="IPR014757">
    <property type="entry name" value="Tscrpt_reg_IclR_C"/>
</dbReference>
<evidence type="ECO:0000256" key="3">
    <source>
        <dbReference type="ARBA" id="ARBA00023163"/>
    </source>
</evidence>
<dbReference type="InterPro" id="IPR036388">
    <property type="entry name" value="WH-like_DNA-bd_sf"/>
</dbReference>
<dbReference type="SUPFAM" id="SSF55781">
    <property type="entry name" value="GAF domain-like"/>
    <property type="match status" value="1"/>
</dbReference>
<accession>A0A7W9NFG9</accession>
<dbReference type="InterPro" id="IPR050707">
    <property type="entry name" value="HTH_MetabolicPath_Reg"/>
</dbReference>
<dbReference type="Gene3D" id="1.10.10.10">
    <property type="entry name" value="Winged helix-like DNA-binding domain superfamily/Winged helix DNA-binding domain"/>
    <property type="match status" value="1"/>
</dbReference>
<reference evidence="6 7" key="1">
    <citation type="submission" date="2020-08" db="EMBL/GenBank/DDBJ databases">
        <title>Sequencing the genomes of 1000 actinobacteria strains.</title>
        <authorList>
            <person name="Klenk H.-P."/>
        </authorList>
    </citation>
    <scope>NUCLEOTIDE SEQUENCE [LARGE SCALE GENOMIC DNA]</scope>
    <source>
        <strain evidence="6 7">DSM 43851</strain>
    </source>
</reference>
<dbReference type="Gene3D" id="3.30.450.40">
    <property type="match status" value="1"/>
</dbReference>
<sequence>MRISAEETAEHRSVGDRMLLILDTVAAAPGELGLSELARQTGLKKATVHRLAADLVAHRMLERGGYGYRLGLHLFELGQQVPASRRLRATALPFMADLLAATGEVVQLGVLDGTEIVYVEKLTGRHSVPVPSSVGSRLPVYCTGLGKAILAFEDESAIELVLAAPMPARTSTTITDGKRLLRELETIRDSGVAYDREEGTKGIACVAAPIIVESYVGRGGHRAVAGLSVTGPAQRLHPERLAAAVRTAALSISRLLGPPSLR</sequence>
<feature type="domain" description="HTH iclR-type" evidence="4">
    <location>
        <begin position="12"/>
        <end position="72"/>
    </location>
</feature>
<dbReference type="Pfam" id="PF01614">
    <property type="entry name" value="IclR_C"/>
    <property type="match status" value="1"/>
</dbReference>
<dbReference type="PROSITE" id="PS51078">
    <property type="entry name" value="ICLR_ED"/>
    <property type="match status" value="1"/>
</dbReference>
<dbReference type="RefSeq" id="WP_246488576.1">
    <property type="nucleotide sequence ID" value="NZ_BAAAWY010000053.1"/>
</dbReference>
<name>A0A7W9NFG9_9PSEU</name>
<keyword evidence="3" id="KW-0804">Transcription</keyword>
<comment type="caution">
    <text evidence="6">The sequence shown here is derived from an EMBL/GenBank/DDBJ whole genome shotgun (WGS) entry which is preliminary data.</text>
</comment>
<dbReference type="SUPFAM" id="SSF46785">
    <property type="entry name" value="Winged helix' DNA-binding domain"/>
    <property type="match status" value="1"/>
</dbReference>
<evidence type="ECO:0000313" key="6">
    <source>
        <dbReference type="EMBL" id="MBB5891382.1"/>
    </source>
</evidence>
<keyword evidence="1" id="KW-0805">Transcription regulation</keyword>
<proteinExistence type="predicted"/>
<dbReference type="PANTHER" id="PTHR30136:SF24">
    <property type="entry name" value="HTH-TYPE TRANSCRIPTIONAL REPRESSOR ALLR"/>
    <property type="match status" value="1"/>
</dbReference>
<dbReference type="AlphaFoldDB" id="A0A7W9NFG9"/>
<evidence type="ECO:0000259" key="5">
    <source>
        <dbReference type="PROSITE" id="PS51078"/>
    </source>
</evidence>
<protein>
    <submittedName>
        <fullName evidence="6">DNA-binding IclR family transcriptional regulator</fullName>
    </submittedName>
</protein>
<dbReference type="GO" id="GO:0003700">
    <property type="term" value="F:DNA-binding transcription factor activity"/>
    <property type="evidence" value="ECO:0007669"/>
    <property type="project" value="TreeGrafter"/>
</dbReference>